<accession>A0A0M2UYB4</accession>
<organism evidence="14 15">
    <name type="scientific">Candidatus Brocadia fulgida</name>
    <dbReference type="NCBI Taxonomy" id="380242"/>
    <lineage>
        <taxon>Bacteria</taxon>
        <taxon>Pseudomonadati</taxon>
        <taxon>Planctomycetota</taxon>
        <taxon>Candidatus Brocadiia</taxon>
        <taxon>Candidatus Brocadiales</taxon>
        <taxon>Candidatus Brocadiaceae</taxon>
        <taxon>Candidatus Brocadia</taxon>
    </lineage>
</organism>
<dbReference type="GO" id="GO:0046872">
    <property type="term" value="F:metal ion binding"/>
    <property type="evidence" value="ECO:0007669"/>
    <property type="project" value="UniProtKB-KW"/>
</dbReference>
<keyword evidence="7" id="KW-0479">Metal-binding</keyword>
<dbReference type="GO" id="GO:0022900">
    <property type="term" value="P:electron transport chain"/>
    <property type="evidence" value="ECO:0007669"/>
    <property type="project" value="InterPro"/>
</dbReference>
<evidence type="ECO:0000313" key="14">
    <source>
        <dbReference type="EMBL" id="KKO19961.1"/>
    </source>
</evidence>
<protein>
    <submittedName>
        <fullName evidence="14">Cytochrome c nitrate reductase small subunit</fullName>
    </submittedName>
</protein>
<keyword evidence="6 12" id="KW-0812">Transmembrane</keyword>
<keyword evidence="4" id="KW-1003">Cell membrane</keyword>
<evidence type="ECO:0000259" key="13">
    <source>
        <dbReference type="Pfam" id="PF03264"/>
    </source>
</evidence>
<dbReference type="GO" id="GO:0009061">
    <property type="term" value="P:anaerobic respiration"/>
    <property type="evidence" value="ECO:0007669"/>
    <property type="project" value="TreeGrafter"/>
</dbReference>
<dbReference type="InterPro" id="IPR005126">
    <property type="entry name" value="NapC/NirT_cyt_c_N"/>
</dbReference>
<evidence type="ECO:0000256" key="5">
    <source>
        <dbReference type="ARBA" id="ARBA00022617"/>
    </source>
</evidence>
<comment type="subcellular location">
    <subcellularLocation>
        <location evidence="1">Cell membrane</location>
    </subcellularLocation>
</comment>
<reference evidence="14 15" key="1">
    <citation type="journal article" date="2013" name="BMC Microbiol.">
        <title>Identification of the type II cytochrome c maturation pathway in anammox bacteria by comparative genomics.</title>
        <authorList>
            <person name="Ferousi C."/>
            <person name="Speth D.R."/>
            <person name="Reimann J."/>
            <person name="Op den Camp H.J."/>
            <person name="Allen J.W."/>
            <person name="Keltjens J.T."/>
            <person name="Jetten M.S."/>
        </authorList>
    </citation>
    <scope>NUCLEOTIDE SEQUENCE [LARGE SCALE GENOMIC DNA]</scope>
    <source>
        <strain evidence="14">RU1</strain>
    </source>
</reference>
<keyword evidence="15" id="KW-1185">Reference proteome</keyword>
<dbReference type="InterPro" id="IPR038266">
    <property type="entry name" value="NapC/NirT_cytc_sf"/>
</dbReference>
<evidence type="ECO:0000256" key="9">
    <source>
        <dbReference type="ARBA" id="ARBA00022989"/>
    </source>
</evidence>
<evidence type="ECO:0000256" key="11">
    <source>
        <dbReference type="ARBA" id="ARBA00023136"/>
    </source>
</evidence>
<dbReference type="InterPro" id="IPR051174">
    <property type="entry name" value="Cytochrome_c-type_ET"/>
</dbReference>
<dbReference type="Gene3D" id="1.10.3820.10">
    <property type="entry name" value="Di-heme elbow motif domain"/>
    <property type="match status" value="1"/>
</dbReference>
<dbReference type="Pfam" id="PF03264">
    <property type="entry name" value="Cytochrom_NNT"/>
    <property type="match status" value="1"/>
</dbReference>
<dbReference type="EMBL" id="LAQJ01000138">
    <property type="protein sequence ID" value="KKO19961.1"/>
    <property type="molecule type" value="Genomic_DNA"/>
</dbReference>
<keyword evidence="3" id="KW-0813">Transport</keyword>
<dbReference type="PANTHER" id="PTHR30333:SF1">
    <property type="entry name" value="CYTOCHROME C-TYPE PROTEIN NAPC"/>
    <property type="match status" value="1"/>
</dbReference>
<evidence type="ECO:0000256" key="1">
    <source>
        <dbReference type="ARBA" id="ARBA00004236"/>
    </source>
</evidence>
<evidence type="ECO:0000256" key="8">
    <source>
        <dbReference type="ARBA" id="ARBA00022982"/>
    </source>
</evidence>
<dbReference type="NCBIfam" id="TIGR03153">
    <property type="entry name" value="cytochr_NrfH"/>
    <property type="match status" value="1"/>
</dbReference>
<evidence type="ECO:0000256" key="7">
    <source>
        <dbReference type="ARBA" id="ARBA00022723"/>
    </source>
</evidence>
<dbReference type="SUPFAM" id="SSF48695">
    <property type="entry name" value="Multiheme cytochromes"/>
    <property type="match status" value="1"/>
</dbReference>
<proteinExistence type="inferred from homology"/>
<feature type="domain" description="NapC/NirT cytochrome c N-terminal" evidence="13">
    <location>
        <begin position="32"/>
        <end position="171"/>
    </location>
</feature>
<sequence length="174" mass="19905">MFAQRKSRLFIPIQRRGPMRILSGLKLFAMSLCCCGGIFVGLCCYTFYYANGASYLSNEPAACVNCHIMREQYDDWQKANHHAVATCNDCHIPHEFIAKYVTKLKNGFWHSKGFTLQDFHEPIRILPANRVVLQKNCLYCHRAFVSEIATHPGNDQQMLDCIHCHSRVGHGPSR</sequence>
<comment type="similarity">
    <text evidence="2">Belongs to the NapC/NirT/NrfH family.</text>
</comment>
<keyword evidence="10" id="KW-0408">Iron</keyword>
<evidence type="ECO:0000256" key="4">
    <source>
        <dbReference type="ARBA" id="ARBA00022475"/>
    </source>
</evidence>
<evidence type="ECO:0000256" key="12">
    <source>
        <dbReference type="SAM" id="Phobius"/>
    </source>
</evidence>
<dbReference type="GO" id="GO:0005886">
    <property type="term" value="C:plasma membrane"/>
    <property type="evidence" value="ECO:0007669"/>
    <property type="project" value="UniProtKB-SubCell"/>
</dbReference>
<dbReference type="GO" id="GO:0009055">
    <property type="term" value="F:electron transfer activity"/>
    <property type="evidence" value="ECO:0007669"/>
    <property type="project" value="TreeGrafter"/>
</dbReference>
<evidence type="ECO:0000256" key="2">
    <source>
        <dbReference type="ARBA" id="ARBA00007395"/>
    </source>
</evidence>
<dbReference type="InterPro" id="IPR017571">
    <property type="entry name" value="NrfH"/>
</dbReference>
<dbReference type="Proteomes" id="UP000034954">
    <property type="component" value="Unassembled WGS sequence"/>
</dbReference>
<keyword evidence="5" id="KW-0349">Heme</keyword>
<evidence type="ECO:0000313" key="15">
    <source>
        <dbReference type="Proteomes" id="UP000034954"/>
    </source>
</evidence>
<dbReference type="PANTHER" id="PTHR30333">
    <property type="entry name" value="CYTOCHROME C-TYPE PROTEIN"/>
    <property type="match status" value="1"/>
</dbReference>
<feature type="transmembrane region" description="Helical" evidence="12">
    <location>
        <begin position="21"/>
        <end position="48"/>
    </location>
</feature>
<evidence type="ECO:0000256" key="3">
    <source>
        <dbReference type="ARBA" id="ARBA00022448"/>
    </source>
</evidence>
<dbReference type="AlphaFoldDB" id="A0A0M2UYB4"/>
<keyword evidence="9 12" id="KW-1133">Transmembrane helix</keyword>
<keyword evidence="8" id="KW-0249">Electron transport</keyword>
<gene>
    <name evidence="14" type="ORF">BROFUL_01309</name>
</gene>
<keyword evidence="11 12" id="KW-0472">Membrane</keyword>
<comment type="caution">
    <text evidence="14">The sequence shown here is derived from an EMBL/GenBank/DDBJ whole genome shotgun (WGS) entry which is preliminary data.</text>
</comment>
<evidence type="ECO:0000256" key="6">
    <source>
        <dbReference type="ARBA" id="ARBA00022692"/>
    </source>
</evidence>
<evidence type="ECO:0000256" key="10">
    <source>
        <dbReference type="ARBA" id="ARBA00023004"/>
    </source>
</evidence>
<name>A0A0M2UYB4_9BACT</name>
<dbReference type="InterPro" id="IPR036280">
    <property type="entry name" value="Multihaem_cyt_sf"/>
</dbReference>
<dbReference type="PATRIC" id="fig|380242.3.peg.1617"/>